<proteinExistence type="predicted"/>
<dbReference type="AlphaFoldDB" id="A0A0D2HZ62"/>
<comment type="cofactor">
    <cofactor evidence="1">
        <name>Zn(2+)</name>
        <dbReference type="ChEBI" id="CHEBI:29105"/>
    </cofactor>
</comment>
<evidence type="ECO:0000256" key="1">
    <source>
        <dbReference type="ARBA" id="ARBA00001947"/>
    </source>
</evidence>
<evidence type="ECO:0000256" key="3">
    <source>
        <dbReference type="ARBA" id="ARBA00022723"/>
    </source>
</evidence>
<dbReference type="PATRIC" id="fig|1429043.3.peg.420"/>
<dbReference type="GO" id="GO:0043720">
    <property type="term" value="F:3-keto-5-aminohexanoate cleavage activity"/>
    <property type="evidence" value="ECO:0007669"/>
    <property type="project" value="InterPro"/>
</dbReference>
<dbReference type="PANTHER" id="PTHR37418">
    <property type="entry name" value="3-KETO-5-AMINOHEXANOATE CLEAVAGE ENZYME-RELATED"/>
    <property type="match status" value="1"/>
</dbReference>
<dbReference type="InParanoid" id="A0A0D2HZ62"/>
<keyword evidence="6" id="KW-1185">Reference proteome</keyword>
<name>A0A0D2HZ62_9BACT</name>
<evidence type="ECO:0000313" key="5">
    <source>
        <dbReference type="EMBL" id="KIX15518.1"/>
    </source>
</evidence>
<dbReference type="InterPro" id="IPR013785">
    <property type="entry name" value="Aldolase_TIM"/>
</dbReference>
<dbReference type="OrthoDB" id="9155960at2"/>
<sequence length="277" mass="29643">MSEKLIITIAPTGSVPKKKQTPHVPVTTEEIAKDALACEEAGASILHIHTRDEQENPSDDPRRFKEVVDALKGKAKMIMQISTGGRAGSDTASRLQRLSVGGEMASLSTGSVNFPNSAYVNPPDLIEALAGEMLKLDIKPEIEVFDLAMLHNALALREKGLLRSPLHFNFVMGLKGAMPARIEHLVHLTGFLPKGSTWSVSGVAAAQLPMAVHAILMGGHVRVGLEDNIYFKKGELATNAGLIKRIVEISRILGREVATPDQARDILGLKPGKGGGS</sequence>
<evidence type="ECO:0000313" key="6">
    <source>
        <dbReference type="Proteomes" id="UP000032233"/>
    </source>
</evidence>
<keyword evidence="3" id="KW-0479">Metal-binding</keyword>
<keyword evidence="2" id="KW-0808">Transferase</keyword>
<reference evidence="5 6" key="1">
    <citation type="submission" date="2013-11" db="EMBL/GenBank/DDBJ databases">
        <title>Metagenomic analysis of a methanogenic consortium involved in long chain n-alkane degradation.</title>
        <authorList>
            <person name="Davidova I.A."/>
            <person name="Callaghan A.V."/>
            <person name="Wawrik B."/>
            <person name="Pruitt S."/>
            <person name="Marks C."/>
            <person name="Duncan K.E."/>
            <person name="Suflita J.M."/>
        </authorList>
    </citation>
    <scope>NUCLEOTIDE SEQUENCE [LARGE SCALE GENOMIC DNA]</scope>
    <source>
        <strain evidence="5 6">SPR</strain>
    </source>
</reference>
<evidence type="ECO:0000256" key="4">
    <source>
        <dbReference type="ARBA" id="ARBA00022833"/>
    </source>
</evidence>
<protein>
    <submittedName>
        <fullName evidence="5">3-keto-5-aminohexanoate cleavage enzyme</fullName>
    </submittedName>
</protein>
<dbReference type="InterPro" id="IPR008567">
    <property type="entry name" value="BKACE"/>
</dbReference>
<gene>
    <name evidence="5" type="ORF">X474_02000</name>
</gene>
<dbReference type="GO" id="GO:0046872">
    <property type="term" value="F:metal ion binding"/>
    <property type="evidence" value="ECO:0007669"/>
    <property type="project" value="UniProtKB-KW"/>
</dbReference>
<evidence type="ECO:0000256" key="2">
    <source>
        <dbReference type="ARBA" id="ARBA00022679"/>
    </source>
</evidence>
<dbReference type="RefSeq" id="WP_044346400.1">
    <property type="nucleotide sequence ID" value="NZ_AZAC01000002.1"/>
</dbReference>
<accession>A0A0D2HZ62</accession>
<comment type="caution">
    <text evidence="5">The sequence shown here is derived from an EMBL/GenBank/DDBJ whole genome shotgun (WGS) entry which is preliminary data.</text>
</comment>
<dbReference type="Gene3D" id="3.20.20.70">
    <property type="entry name" value="Aldolase class I"/>
    <property type="match status" value="1"/>
</dbReference>
<organism evidence="5 6">
    <name type="scientific">Dethiosulfatarculus sandiegensis</name>
    <dbReference type="NCBI Taxonomy" id="1429043"/>
    <lineage>
        <taxon>Bacteria</taxon>
        <taxon>Pseudomonadati</taxon>
        <taxon>Thermodesulfobacteriota</taxon>
        <taxon>Desulfarculia</taxon>
        <taxon>Desulfarculales</taxon>
        <taxon>Desulfarculaceae</taxon>
        <taxon>Dethiosulfatarculus</taxon>
    </lineage>
</organism>
<dbReference type="PANTHER" id="PTHR37418:SF2">
    <property type="entry name" value="3-KETO-5-AMINOHEXANOATE CLEAVAGE ENZYME"/>
    <property type="match status" value="1"/>
</dbReference>
<keyword evidence="4" id="KW-0862">Zinc</keyword>
<dbReference type="EMBL" id="AZAC01000002">
    <property type="protein sequence ID" value="KIX15518.1"/>
    <property type="molecule type" value="Genomic_DNA"/>
</dbReference>
<dbReference type="Pfam" id="PF05853">
    <property type="entry name" value="BKACE"/>
    <property type="match status" value="1"/>
</dbReference>
<dbReference type="Proteomes" id="UP000032233">
    <property type="component" value="Unassembled WGS sequence"/>
</dbReference>
<dbReference type="STRING" id="1429043.X474_02000"/>